<dbReference type="GO" id="GO:0016020">
    <property type="term" value="C:membrane"/>
    <property type="evidence" value="ECO:0007669"/>
    <property type="project" value="UniProtKB-SubCell"/>
</dbReference>
<keyword evidence="2 5" id="KW-0812">Transmembrane</keyword>
<proteinExistence type="predicted"/>
<evidence type="ECO:0000256" key="1">
    <source>
        <dbReference type="ARBA" id="ARBA00004141"/>
    </source>
</evidence>
<gene>
    <name evidence="7" type="ORF">C4532_19115</name>
</gene>
<feature type="transmembrane region" description="Helical" evidence="5">
    <location>
        <begin position="31"/>
        <end position="49"/>
    </location>
</feature>
<evidence type="ECO:0000256" key="3">
    <source>
        <dbReference type="ARBA" id="ARBA00022989"/>
    </source>
</evidence>
<evidence type="ECO:0000256" key="2">
    <source>
        <dbReference type="ARBA" id="ARBA00022692"/>
    </source>
</evidence>
<feature type="transmembrane region" description="Helical" evidence="5">
    <location>
        <begin position="61"/>
        <end position="81"/>
    </location>
</feature>
<dbReference type="Proteomes" id="UP000285961">
    <property type="component" value="Unassembled WGS sequence"/>
</dbReference>
<sequence length="159" mass="18127">METALRNSIEGDIDAQNVLGAYKLPSHLSRTVAYIMDATIVFGAVFYLNSHITVFEMLWPLLFSCGFMYAIYITFFVYFTGKTLGYLLWGLRVIPLKKKRISFLMAFLRGGVAASLVTFPFSPFMLIAHVIHMVEKRKDKLKRTVWDVGSGTVVVKSWR</sequence>
<accession>A0A419ENY2</accession>
<evidence type="ECO:0000313" key="7">
    <source>
        <dbReference type="EMBL" id="RJP64498.1"/>
    </source>
</evidence>
<keyword evidence="3 5" id="KW-1133">Transmembrane helix</keyword>
<evidence type="ECO:0000256" key="4">
    <source>
        <dbReference type="ARBA" id="ARBA00023136"/>
    </source>
</evidence>
<dbReference type="AlphaFoldDB" id="A0A419ENY2"/>
<keyword evidence="4 5" id="KW-0472">Membrane</keyword>
<dbReference type="Pfam" id="PF06271">
    <property type="entry name" value="RDD"/>
    <property type="match status" value="1"/>
</dbReference>
<name>A0A419ENY2_9BACT</name>
<protein>
    <recommendedName>
        <fullName evidence="6">RDD domain-containing protein</fullName>
    </recommendedName>
</protein>
<reference evidence="7 8" key="1">
    <citation type="journal article" date="2017" name="ISME J.">
        <title>Energy and carbon metabolisms in a deep terrestrial subsurface fluid microbial community.</title>
        <authorList>
            <person name="Momper L."/>
            <person name="Jungbluth S.P."/>
            <person name="Lee M.D."/>
            <person name="Amend J.P."/>
        </authorList>
    </citation>
    <scope>NUCLEOTIDE SEQUENCE [LARGE SCALE GENOMIC DNA]</scope>
    <source>
        <strain evidence="7">SURF_17</strain>
    </source>
</reference>
<comment type="caution">
    <text evidence="7">The sequence shown here is derived from an EMBL/GenBank/DDBJ whole genome shotgun (WGS) entry which is preliminary data.</text>
</comment>
<dbReference type="InterPro" id="IPR010432">
    <property type="entry name" value="RDD"/>
</dbReference>
<feature type="domain" description="RDD" evidence="6">
    <location>
        <begin position="25"/>
        <end position="148"/>
    </location>
</feature>
<evidence type="ECO:0000259" key="6">
    <source>
        <dbReference type="Pfam" id="PF06271"/>
    </source>
</evidence>
<comment type="subcellular location">
    <subcellularLocation>
        <location evidence="1">Membrane</location>
        <topology evidence="1">Multi-pass membrane protein</topology>
    </subcellularLocation>
</comment>
<evidence type="ECO:0000313" key="8">
    <source>
        <dbReference type="Proteomes" id="UP000285961"/>
    </source>
</evidence>
<dbReference type="EMBL" id="QZKI01000138">
    <property type="protein sequence ID" value="RJP64498.1"/>
    <property type="molecule type" value="Genomic_DNA"/>
</dbReference>
<evidence type="ECO:0000256" key="5">
    <source>
        <dbReference type="SAM" id="Phobius"/>
    </source>
</evidence>
<organism evidence="7 8">
    <name type="scientific">Candidatus Abyssobacteria bacterium SURF_17</name>
    <dbReference type="NCBI Taxonomy" id="2093361"/>
    <lineage>
        <taxon>Bacteria</taxon>
        <taxon>Pseudomonadati</taxon>
        <taxon>Candidatus Hydrogenedentota</taxon>
        <taxon>Candidatus Abyssobacteria</taxon>
    </lineage>
</organism>
<feature type="transmembrane region" description="Helical" evidence="5">
    <location>
        <begin position="101"/>
        <end position="134"/>
    </location>
</feature>